<reference evidence="1" key="1">
    <citation type="submission" date="2023-03" db="EMBL/GenBank/DDBJ databases">
        <title>Stygiobacter electus gen. nov., sp. nov., facultatively anaerobic thermotolerant bacterium of the class Ignavibacteria from a well of Yessentuki mineral water deposit.</title>
        <authorList>
            <person name="Podosokorskaya O.A."/>
            <person name="Elcheninov A.G."/>
            <person name="Petrova N.F."/>
            <person name="Zavarzina D.G."/>
            <person name="Kublanov I.V."/>
            <person name="Merkel A.Y."/>
        </authorList>
    </citation>
    <scope>NUCLEOTIDE SEQUENCE</scope>
    <source>
        <strain evidence="1">09-Me</strain>
    </source>
</reference>
<sequence>MKKFGIIFLLVSSILLGQFKEELNKPVDIKSGVYNKSFGSLLGLLGVEDFNMHHSFGLSFSTFGFGSMALGSYTNTMNFKFSDKLNLLAEFSILNSPYNSFGKDFSKQINGLYIDRLQMNYKISDGMSVMLQYSNSPFNYYSPFYGYSPFYRNSFFYNSPFEREW</sequence>
<evidence type="ECO:0000313" key="2">
    <source>
        <dbReference type="Proteomes" id="UP001221302"/>
    </source>
</evidence>
<protein>
    <submittedName>
        <fullName evidence="1">Uncharacterized protein</fullName>
    </submittedName>
</protein>
<dbReference type="Proteomes" id="UP001221302">
    <property type="component" value="Unassembled WGS sequence"/>
</dbReference>
<dbReference type="RefSeq" id="WP_321534726.1">
    <property type="nucleotide sequence ID" value="NZ_JARGDL010000002.1"/>
</dbReference>
<gene>
    <name evidence="1" type="ORF">P0M35_02255</name>
</gene>
<evidence type="ECO:0000313" key="1">
    <source>
        <dbReference type="EMBL" id="MDF1610960.1"/>
    </source>
</evidence>
<name>A0AAE3P197_9BACT</name>
<keyword evidence="2" id="KW-1185">Reference proteome</keyword>
<dbReference type="EMBL" id="JARGDL010000002">
    <property type="protein sequence ID" value="MDF1610960.1"/>
    <property type="molecule type" value="Genomic_DNA"/>
</dbReference>
<proteinExistence type="predicted"/>
<dbReference type="AlphaFoldDB" id="A0AAE3P197"/>
<comment type="caution">
    <text evidence="1">The sequence shown here is derived from an EMBL/GenBank/DDBJ whole genome shotgun (WGS) entry which is preliminary data.</text>
</comment>
<organism evidence="1 2">
    <name type="scientific">Stygiobacter electus</name>
    <dbReference type="NCBI Taxonomy" id="3032292"/>
    <lineage>
        <taxon>Bacteria</taxon>
        <taxon>Pseudomonadati</taxon>
        <taxon>Ignavibacteriota</taxon>
        <taxon>Ignavibacteria</taxon>
        <taxon>Ignavibacteriales</taxon>
        <taxon>Melioribacteraceae</taxon>
        <taxon>Stygiobacter</taxon>
    </lineage>
</organism>
<accession>A0AAE3P197</accession>